<feature type="signal peptide" evidence="2">
    <location>
        <begin position="1"/>
        <end position="27"/>
    </location>
</feature>
<dbReference type="Proteomes" id="UP001305498">
    <property type="component" value="Chromosome"/>
</dbReference>
<sequence>MSILSRPALLRAAVGAAACLAAAGAIAAALTASPAATDPGADVEHPPATSAPAPSAVTAEPAESVMPSPTAPAAPPSASPGHLPSASETSAPGEFAPVTGDLEPEDATDLVAESLTPPDAGTAPDAEDLEALLTDLAAGSYRAELEAQWLELSANGWSYSGEPRVADLEIVALDERSDPATAEVTACIDSSEVVLLDAEGQRIGSQDDVVPRAAHLFALVRDDDTWRVTSRSFPDDPAC</sequence>
<proteinExistence type="predicted"/>
<protein>
    <recommendedName>
        <fullName evidence="5">ARC6 IMS domain-containing protein</fullName>
    </recommendedName>
</protein>
<dbReference type="AlphaFoldDB" id="A0AA97FGT6"/>
<evidence type="ECO:0000313" key="4">
    <source>
        <dbReference type="Proteomes" id="UP001305498"/>
    </source>
</evidence>
<evidence type="ECO:0000313" key="3">
    <source>
        <dbReference type="EMBL" id="WOF22633.1"/>
    </source>
</evidence>
<reference evidence="3 4" key="1">
    <citation type="submission" date="2023-02" db="EMBL/GenBank/DDBJ databases">
        <title>Microbacterium betulae sp. nov., isolated from birch wood.</title>
        <authorList>
            <person name="Pasciak M."/>
            <person name="Pawlik K.J."/>
            <person name="Martynowski D."/>
            <person name="Laczmanski L."/>
            <person name="Ciekot J."/>
            <person name="Szponar B."/>
            <person name="Wojcik-Fatla A."/>
            <person name="Mackiewicz B."/>
            <person name="Farian E."/>
            <person name="Cholewa G."/>
            <person name="Cholewa A."/>
            <person name="Dutkiewicz J."/>
        </authorList>
    </citation>
    <scope>NUCLEOTIDE SEQUENCE [LARGE SCALE GENOMIC DNA]</scope>
    <source>
        <strain evidence="3 4">AB</strain>
    </source>
</reference>
<keyword evidence="4" id="KW-1185">Reference proteome</keyword>
<dbReference type="KEGG" id="mbet:N8K70_14740"/>
<dbReference type="RefSeq" id="WP_317139104.1">
    <property type="nucleotide sequence ID" value="NZ_CP118157.1"/>
</dbReference>
<feature type="chain" id="PRO_5041659320" description="ARC6 IMS domain-containing protein" evidence="2">
    <location>
        <begin position="28"/>
        <end position="239"/>
    </location>
</feature>
<feature type="compositionally biased region" description="Pro residues" evidence="1">
    <location>
        <begin position="69"/>
        <end position="78"/>
    </location>
</feature>
<evidence type="ECO:0000256" key="2">
    <source>
        <dbReference type="SAM" id="SignalP"/>
    </source>
</evidence>
<evidence type="ECO:0000256" key="1">
    <source>
        <dbReference type="SAM" id="MobiDB-lite"/>
    </source>
</evidence>
<gene>
    <name evidence="3" type="ORF">N8K70_14740</name>
</gene>
<feature type="compositionally biased region" description="Low complexity" evidence="1">
    <location>
        <begin position="46"/>
        <end position="68"/>
    </location>
</feature>
<dbReference type="EMBL" id="CP118157">
    <property type="protein sequence ID" value="WOF22633.1"/>
    <property type="molecule type" value="Genomic_DNA"/>
</dbReference>
<dbReference type="InterPro" id="IPR006311">
    <property type="entry name" value="TAT_signal"/>
</dbReference>
<evidence type="ECO:0008006" key="5">
    <source>
        <dbReference type="Google" id="ProtNLM"/>
    </source>
</evidence>
<keyword evidence="2" id="KW-0732">Signal</keyword>
<organism evidence="3 4">
    <name type="scientific">Microbacterium betulae</name>
    <dbReference type="NCBI Taxonomy" id="2981139"/>
    <lineage>
        <taxon>Bacteria</taxon>
        <taxon>Bacillati</taxon>
        <taxon>Actinomycetota</taxon>
        <taxon>Actinomycetes</taxon>
        <taxon>Micrococcales</taxon>
        <taxon>Microbacteriaceae</taxon>
        <taxon>Microbacterium</taxon>
    </lineage>
</organism>
<feature type="region of interest" description="Disordered" evidence="1">
    <location>
        <begin position="36"/>
        <end position="102"/>
    </location>
</feature>
<accession>A0AA97FGT6</accession>
<name>A0AA97FGT6_9MICO</name>
<dbReference type="PROSITE" id="PS51318">
    <property type="entry name" value="TAT"/>
    <property type="match status" value="1"/>
</dbReference>